<keyword evidence="8" id="KW-1185">Reference proteome</keyword>
<dbReference type="SUPFAM" id="SSF53850">
    <property type="entry name" value="Periplasmic binding protein-like II"/>
    <property type="match status" value="1"/>
</dbReference>
<dbReference type="InterPro" id="IPR030678">
    <property type="entry name" value="Peptide/Ni-bd"/>
</dbReference>
<protein>
    <submittedName>
        <fullName evidence="7">ABC transporter substrate-binding protein</fullName>
    </submittedName>
</protein>
<evidence type="ECO:0000313" key="7">
    <source>
        <dbReference type="EMBL" id="MBF4695543.1"/>
    </source>
</evidence>
<proteinExistence type="inferred from homology"/>
<evidence type="ECO:0000256" key="3">
    <source>
        <dbReference type="ARBA" id="ARBA00022729"/>
    </source>
</evidence>
<dbReference type="Pfam" id="PF00496">
    <property type="entry name" value="SBP_bac_5"/>
    <property type="match status" value="1"/>
</dbReference>
<feature type="domain" description="Solute-binding protein family 5" evidence="6">
    <location>
        <begin position="105"/>
        <end position="456"/>
    </location>
</feature>
<dbReference type="InterPro" id="IPR000914">
    <property type="entry name" value="SBP_5_dom"/>
</dbReference>
<dbReference type="Proteomes" id="UP000614200">
    <property type="component" value="Unassembled WGS sequence"/>
</dbReference>
<dbReference type="PROSITE" id="PS51257">
    <property type="entry name" value="PROKAR_LIPOPROTEIN"/>
    <property type="match status" value="1"/>
</dbReference>
<dbReference type="Gene3D" id="3.90.76.10">
    <property type="entry name" value="Dipeptide-binding Protein, Domain 1"/>
    <property type="match status" value="1"/>
</dbReference>
<evidence type="ECO:0000313" key="8">
    <source>
        <dbReference type="Proteomes" id="UP000614200"/>
    </source>
</evidence>
<feature type="region of interest" description="Disordered" evidence="4">
    <location>
        <begin position="28"/>
        <end position="53"/>
    </location>
</feature>
<keyword evidence="3 5" id="KW-0732">Signal</keyword>
<dbReference type="PANTHER" id="PTHR30290:SF9">
    <property type="entry name" value="OLIGOPEPTIDE-BINDING PROTEIN APPA"/>
    <property type="match status" value="1"/>
</dbReference>
<name>A0ABR9ZYL0_9FIRM</name>
<evidence type="ECO:0000256" key="4">
    <source>
        <dbReference type="SAM" id="MobiDB-lite"/>
    </source>
</evidence>
<feature type="compositionally biased region" description="Low complexity" evidence="4">
    <location>
        <begin position="33"/>
        <end position="47"/>
    </location>
</feature>
<dbReference type="RefSeq" id="WP_194703782.1">
    <property type="nucleotide sequence ID" value="NZ_JADKNH010000017.1"/>
</dbReference>
<dbReference type="PIRSF" id="PIRSF002741">
    <property type="entry name" value="MppA"/>
    <property type="match status" value="1"/>
</dbReference>
<comment type="caution">
    <text evidence="7">The sequence shown here is derived from an EMBL/GenBank/DDBJ whole genome shotgun (WGS) entry which is preliminary data.</text>
</comment>
<gene>
    <name evidence="7" type="ORF">ISU02_20815</name>
</gene>
<dbReference type="CDD" id="cd00995">
    <property type="entry name" value="PBP2_NikA_DppA_OppA_like"/>
    <property type="match status" value="1"/>
</dbReference>
<reference evidence="7 8" key="1">
    <citation type="submission" date="2020-11" db="EMBL/GenBank/DDBJ databases">
        <title>Fusibacter basophilias sp. nov.</title>
        <authorList>
            <person name="Qiu D."/>
        </authorList>
    </citation>
    <scope>NUCLEOTIDE SEQUENCE [LARGE SCALE GENOMIC DNA]</scope>
    <source>
        <strain evidence="7 8">Q10-2</strain>
    </source>
</reference>
<dbReference type="EMBL" id="JADKNH010000017">
    <property type="protein sequence ID" value="MBF4695543.1"/>
    <property type="molecule type" value="Genomic_DNA"/>
</dbReference>
<dbReference type="Gene3D" id="3.10.105.10">
    <property type="entry name" value="Dipeptide-binding Protein, Domain 3"/>
    <property type="match status" value="1"/>
</dbReference>
<feature type="chain" id="PRO_5045676227" evidence="5">
    <location>
        <begin position="22"/>
        <end position="537"/>
    </location>
</feature>
<dbReference type="Gene3D" id="3.40.190.10">
    <property type="entry name" value="Periplasmic binding protein-like II"/>
    <property type="match status" value="1"/>
</dbReference>
<feature type="signal peptide" evidence="5">
    <location>
        <begin position="1"/>
        <end position="21"/>
    </location>
</feature>
<evidence type="ECO:0000256" key="5">
    <source>
        <dbReference type="SAM" id="SignalP"/>
    </source>
</evidence>
<evidence type="ECO:0000259" key="6">
    <source>
        <dbReference type="Pfam" id="PF00496"/>
    </source>
</evidence>
<comment type="similarity">
    <text evidence="1">Belongs to the bacterial solute-binding protein 5 family.</text>
</comment>
<dbReference type="InterPro" id="IPR039424">
    <property type="entry name" value="SBP_5"/>
</dbReference>
<organism evidence="7 8">
    <name type="scientific">Fusibacter ferrireducens</name>
    <dbReference type="NCBI Taxonomy" id="2785058"/>
    <lineage>
        <taxon>Bacteria</taxon>
        <taxon>Bacillati</taxon>
        <taxon>Bacillota</taxon>
        <taxon>Clostridia</taxon>
        <taxon>Eubacteriales</taxon>
        <taxon>Eubacteriales Family XII. Incertae Sedis</taxon>
        <taxon>Fusibacter</taxon>
    </lineage>
</organism>
<evidence type="ECO:0000256" key="1">
    <source>
        <dbReference type="ARBA" id="ARBA00005695"/>
    </source>
</evidence>
<keyword evidence="2" id="KW-0813">Transport</keyword>
<evidence type="ECO:0000256" key="2">
    <source>
        <dbReference type="ARBA" id="ARBA00022448"/>
    </source>
</evidence>
<accession>A0ABR9ZYL0</accession>
<dbReference type="PANTHER" id="PTHR30290">
    <property type="entry name" value="PERIPLASMIC BINDING COMPONENT OF ABC TRANSPORTER"/>
    <property type="match status" value="1"/>
</dbReference>
<sequence length="537" mass="58442">MFKTKRTLLIMLVILSLAVSIIGCSNSGKEESSSAQPAGSESSSGEKAASDNVKAGPAIDKDTVVIATADETPSLSATGHNAVAGDYVNQLMYNGLFRLDNNLNPIPELVKEYTIEEDANGEKSIWVMTLKEGVKFHDGSVLTSDDVIATLLDAKTKPEVRTYTTSVVDVEKVNDLTFKIYTDGASSALLYDLSHHGNMIRPKALIDAGNDFNTNPIGTGAYKFVEWTRGEELKFTANEEYFDPNRAPKIKNIVWKIIPEGSSRTIALESGEIDYIIELDSTSLDSLKANPDVSVLEVPSVSHNWLTVNNEKEPFDNLDVRKALCSAINRADVITVALNGAGIPAGGQTPEGLLGFSPEGFDNYDLEAAKAHMAAWGGDPSTIKLDIICSNDTKRRAGEVIQANLKEIGIEANLSSMDLATYLSETAAGNFTGFIGGYTTNDMVSFLKGVYHSENINASNKTRTNNPEIDELIGKASKAVDQEERRLILEEASKILNQEAYQMPLYQNYIISAHKANLDNTFITAGGSFRVQEWSWK</sequence>